<dbReference type="EMBL" id="JAUIZM010000004">
    <property type="protein sequence ID" value="KAK1387169.1"/>
    <property type="molecule type" value="Genomic_DNA"/>
</dbReference>
<reference evidence="1" key="1">
    <citation type="submission" date="2023-02" db="EMBL/GenBank/DDBJ databases">
        <title>Genome of toxic invasive species Heracleum sosnowskyi carries increased number of genes despite the absence of recent whole-genome duplications.</title>
        <authorList>
            <person name="Schelkunov M."/>
            <person name="Shtratnikova V."/>
            <person name="Makarenko M."/>
            <person name="Klepikova A."/>
            <person name="Omelchenko D."/>
            <person name="Novikova G."/>
            <person name="Obukhova E."/>
            <person name="Bogdanov V."/>
            <person name="Penin A."/>
            <person name="Logacheva M."/>
        </authorList>
    </citation>
    <scope>NUCLEOTIDE SEQUENCE</scope>
    <source>
        <strain evidence="1">Hsosn_3</strain>
        <tissue evidence="1">Leaf</tissue>
    </source>
</reference>
<dbReference type="GO" id="GO:0003723">
    <property type="term" value="F:RNA binding"/>
    <property type="evidence" value="ECO:0007669"/>
    <property type="project" value="InterPro"/>
</dbReference>
<comment type="caution">
    <text evidence="1">The sequence shown here is derived from an EMBL/GenBank/DDBJ whole genome shotgun (WGS) entry which is preliminary data.</text>
</comment>
<dbReference type="Proteomes" id="UP001237642">
    <property type="component" value="Unassembled WGS sequence"/>
</dbReference>
<accession>A0AAD8MW26</accession>
<dbReference type="InterPro" id="IPR040183">
    <property type="entry name" value="THUMPD1-like"/>
</dbReference>
<sequence length="345" mass="37458">MAAKEEQKADGSEMKPWEQHSAVISIPRFDYNAPTSLLHHSCTGFLVTCPIKREKSATKEAMSIFQKFIVSSQSCNTEDLESSDKSNAAKRRKVLIAENDEVSVKCVESKSADVGEKLSEGSCAPSVEEETDVGVTDVLSLVKLIRSGLLLFIFHKDHSNDVANTVSTIMQSLESGSLKSPLWCHRIFPIQATCTLNVKELTAAVSKLVLQFVNDEKNKLVRPVKFAVGYNRRGFEEAEIKGAKKELNNSDAIELLDRNKCFTVVAAAVKEAISDSVVDLGSPQLSVLVELLPISRVTSGSLVAGVSVLPYNLVSTKPKLGIKALVSDIKTGNGKKNSKNPVVPK</sequence>
<dbReference type="AlphaFoldDB" id="A0AAD8MW26"/>
<protein>
    <submittedName>
        <fullName evidence="1">THUMP domain-containing protein</fullName>
    </submittedName>
</protein>
<reference evidence="1" key="2">
    <citation type="submission" date="2023-05" db="EMBL/GenBank/DDBJ databases">
        <authorList>
            <person name="Schelkunov M.I."/>
        </authorList>
    </citation>
    <scope>NUCLEOTIDE SEQUENCE</scope>
    <source>
        <strain evidence="1">Hsosn_3</strain>
        <tissue evidence="1">Leaf</tissue>
    </source>
</reference>
<dbReference type="PANTHER" id="PTHR13452:SF13">
    <property type="entry name" value="OS02G0672400 PROTEIN"/>
    <property type="match status" value="1"/>
</dbReference>
<evidence type="ECO:0000313" key="2">
    <source>
        <dbReference type="Proteomes" id="UP001237642"/>
    </source>
</evidence>
<dbReference type="GO" id="GO:0006400">
    <property type="term" value="P:tRNA modification"/>
    <property type="evidence" value="ECO:0007669"/>
    <property type="project" value="InterPro"/>
</dbReference>
<dbReference type="SUPFAM" id="SSF143437">
    <property type="entry name" value="THUMP domain-like"/>
    <property type="match status" value="1"/>
</dbReference>
<evidence type="ECO:0000313" key="1">
    <source>
        <dbReference type="EMBL" id="KAK1387169.1"/>
    </source>
</evidence>
<proteinExistence type="predicted"/>
<dbReference type="PANTHER" id="PTHR13452">
    <property type="entry name" value="THUMP DOMAIN CONTAINING PROTEIN 1-RELATED"/>
    <property type="match status" value="1"/>
</dbReference>
<organism evidence="1 2">
    <name type="scientific">Heracleum sosnowskyi</name>
    <dbReference type="NCBI Taxonomy" id="360622"/>
    <lineage>
        <taxon>Eukaryota</taxon>
        <taxon>Viridiplantae</taxon>
        <taxon>Streptophyta</taxon>
        <taxon>Embryophyta</taxon>
        <taxon>Tracheophyta</taxon>
        <taxon>Spermatophyta</taxon>
        <taxon>Magnoliopsida</taxon>
        <taxon>eudicotyledons</taxon>
        <taxon>Gunneridae</taxon>
        <taxon>Pentapetalae</taxon>
        <taxon>asterids</taxon>
        <taxon>campanulids</taxon>
        <taxon>Apiales</taxon>
        <taxon>Apiaceae</taxon>
        <taxon>Apioideae</taxon>
        <taxon>apioid superclade</taxon>
        <taxon>Tordylieae</taxon>
        <taxon>Tordyliinae</taxon>
        <taxon>Heracleum</taxon>
    </lineage>
</organism>
<name>A0AAD8MW26_9APIA</name>
<keyword evidence="2" id="KW-1185">Reference proteome</keyword>
<gene>
    <name evidence="1" type="ORF">POM88_015347</name>
</gene>